<dbReference type="PANTHER" id="PTHR13147">
    <property type="entry name" value="FOUR-JOINTED BOX PROTEIN 1"/>
    <property type="match status" value="1"/>
</dbReference>
<dbReference type="PRINTS" id="PR02072">
    <property type="entry name" value="4JOINTEDBOX1"/>
</dbReference>
<dbReference type="GO" id="GO:0005615">
    <property type="term" value="C:extracellular space"/>
    <property type="evidence" value="ECO:0007669"/>
    <property type="project" value="TreeGrafter"/>
</dbReference>
<dbReference type="Ensembl" id="ENSGMOT00000048230.1">
    <property type="protein sequence ID" value="ENSGMOP00000024661.1"/>
    <property type="gene ID" value="ENSGMOG00000035366.1"/>
</dbReference>
<evidence type="ECO:0000313" key="2">
    <source>
        <dbReference type="Ensembl" id="ENSGMOP00000024661.1"/>
    </source>
</evidence>
<accession>A0A8C5A0G4</accession>
<dbReference type="Proteomes" id="UP000694546">
    <property type="component" value="Chromosome 9"/>
</dbReference>
<dbReference type="GeneTree" id="ENSGT00390000016768"/>
<evidence type="ECO:0000256" key="1">
    <source>
        <dbReference type="SAM" id="MobiDB-lite"/>
    </source>
</evidence>
<dbReference type="PANTHER" id="PTHR13147:SF5">
    <property type="entry name" value="FOUR-JOINTED BOX PROTEIN 1"/>
    <property type="match status" value="1"/>
</dbReference>
<reference evidence="2" key="2">
    <citation type="submission" date="2025-09" db="UniProtKB">
        <authorList>
            <consortium name="Ensembl"/>
        </authorList>
    </citation>
    <scope>IDENTIFICATION</scope>
</reference>
<evidence type="ECO:0000313" key="3">
    <source>
        <dbReference type="Proteomes" id="UP000694546"/>
    </source>
</evidence>
<feature type="compositionally biased region" description="Basic and acidic residues" evidence="1">
    <location>
        <begin position="111"/>
        <end position="121"/>
    </location>
</feature>
<keyword evidence="3" id="KW-1185">Reference proteome</keyword>
<feature type="region of interest" description="Disordered" evidence="1">
    <location>
        <begin position="35"/>
        <end position="62"/>
    </location>
</feature>
<organism evidence="2 3">
    <name type="scientific">Gadus morhua</name>
    <name type="common">Atlantic cod</name>
    <dbReference type="NCBI Taxonomy" id="8049"/>
    <lineage>
        <taxon>Eukaryota</taxon>
        <taxon>Metazoa</taxon>
        <taxon>Chordata</taxon>
        <taxon>Craniata</taxon>
        <taxon>Vertebrata</taxon>
        <taxon>Euteleostomi</taxon>
        <taxon>Actinopterygii</taxon>
        <taxon>Neopterygii</taxon>
        <taxon>Teleostei</taxon>
        <taxon>Neoteleostei</taxon>
        <taxon>Acanthomorphata</taxon>
        <taxon>Zeiogadaria</taxon>
        <taxon>Gadariae</taxon>
        <taxon>Gadiformes</taxon>
        <taxon>Gadoidei</taxon>
        <taxon>Gadidae</taxon>
        <taxon>Gadus</taxon>
    </lineage>
</organism>
<protein>
    <submittedName>
        <fullName evidence="2">Four-jointed box kinase 1</fullName>
    </submittedName>
</protein>
<sequence>MKIVLANLFALLFLCTCLSVLYVWTTLESRLDRHKRSTFPGPAVDHPRSLRSGGPSTDPSPKTFRALLAVPAAERLQRPAGVYNLSASTGSPDHRMSYHGDNEGGSARRARGGEDRADRFDPNPVEDGIFWSQRLEEQLSAGFTEEHALAWRARARAQRVVRLEPGCGRISNQLATFSDGTRACVRYGINADQVQGETLTSCLATLLGIANLPPLALSQLSGTGAGAAGGGEQWAAVRRRVEGLQWSERAVVSLTEWVANLTGVVTPSLLRQEGGDGGGVGGGLHPFRQELRNKTRAELFELMQWSDLILMDYLTANFDRLVSNLFSLQWDPRVMERDTNNLLRAPRGDLLFIDNEAGLVHGYRVLGMWEKYHDTVLGSVCVFRRRTARRVAEMSARQDARARLLELYRDTEPLAPVLGFLSDEHAGLLQARIDTVHRHISQCREKYGRL</sequence>
<dbReference type="RefSeq" id="XP_030222795.1">
    <property type="nucleotide sequence ID" value="XM_030366935.1"/>
</dbReference>
<feature type="compositionally biased region" description="Basic and acidic residues" evidence="1">
    <location>
        <begin position="92"/>
        <end position="102"/>
    </location>
</feature>
<name>A0A8C5A0G4_GADMO</name>
<dbReference type="OrthoDB" id="10055077at2759"/>
<dbReference type="GeneID" id="115551281"/>
<proteinExistence type="predicted"/>
<gene>
    <name evidence="2" type="primary">FJX1</name>
</gene>
<dbReference type="AlphaFoldDB" id="A0A8C5A0G4"/>
<dbReference type="OMA" id="WSEWLED"/>
<dbReference type="InterPro" id="IPR024868">
    <property type="entry name" value="FJX1/FJ"/>
</dbReference>
<dbReference type="GO" id="GO:0007267">
    <property type="term" value="P:cell-cell signaling"/>
    <property type="evidence" value="ECO:0007669"/>
    <property type="project" value="TreeGrafter"/>
</dbReference>
<feature type="region of interest" description="Disordered" evidence="1">
    <location>
        <begin position="85"/>
        <end position="123"/>
    </location>
</feature>
<reference evidence="2" key="1">
    <citation type="submission" date="2025-08" db="UniProtKB">
        <authorList>
            <consortium name="Ensembl"/>
        </authorList>
    </citation>
    <scope>IDENTIFICATION</scope>
</reference>